<gene>
    <name evidence="2" type="ORF">BEI61_04015</name>
</gene>
<dbReference type="EMBL" id="MCGH01000003">
    <property type="protein sequence ID" value="ODM03221.1"/>
    <property type="molecule type" value="Genomic_DNA"/>
</dbReference>
<evidence type="ECO:0000259" key="1">
    <source>
        <dbReference type="PROSITE" id="PS51782"/>
    </source>
</evidence>
<dbReference type="Pfam" id="PF01476">
    <property type="entry name" value="LysM"/>
    <property type="match status" value="1"/>
</dbReference>
<dbReference type="CDD" id="cd00118">
    <property type="entry name" value="LysM"/>
    <property type="match status" value="1"/>
</dbReference>
<proteinExistence type="predicted"/>
<dbReference type="InterPro" id="IPR036779">
    <property type="entry name" value="LysM_dom_sf"/>
</dbReference>
<dbReference type="InterPro" id="IPR018392">
    <property type="entry name" value="LysM"/>
</dbReference>
<protein>
    <submittedName>
        <fullName evidence="2">LysM domain/BON superfamily protein</fullName>
    </submittedName>
</protein>
<sequence>MGYAVYFESSTGTFRVPVNPEEISQSRKQNNEKYHILKGGQVVVPTYVELEEYSFETEFPHLPTHYSESDFTAATSLLFMLKTWQESKLPVRFIAVGEDSDINKQVLIEDVQATEKAGEEGDQYVSLKLLEYVAPAKRFIAVPQPAGLVKQEDAGSLQNPETIGGKEYTIQKGNTLWGLAKKYYGDGSQYTKIYEANKDKIKNPNLIYPDQVITIPE</sequence>
<comment type="caution">
    <text evidence="2">The sequence shown here is derived from an EMBL/GenBank/DDBJ whole genome shotgun (WGS) entry which is preliminary data.</text>
</comment>
<dbReference type="RefSeq" id="WP_069153750.1">
    <property type="nucleotide sequence ID" value="NZ_MCGH01000003.1"/>
</dbReference>
<dbReference type="PROSITE" id="PS51782">
    <property type="entry name" value="LYSM"/>
    <property type="match status" value="1"/>
</dbReference>
<evidence type="ECO:0000313" key="3">
    <source>
        <dbReference type="Proteomes" id="UP000094067"/>
    </source>
</evidence>
<reference evidence="2 3" key="1">
    <citation type="submission" date="2016-07" db="EMBL/GenBank/DDBJ databases">
        <title>Characterization of isolates of Eisenbergiella tayi derived from blood cultures, using whole genome sequencing.</title>
        <authorList>
            <person name="Burdz T."/>
            <person name="Wiebe D."/>
            <person name="Huynh C."/>
            <person name="Bernard K."/>
        </authorList>
    </citation>
    <scope>NUCLEOTIDE SEQUENCE [LARGE SCALE GENOMIC DNA]</scope>
    <source>
        <strain evidence="2 3">NML 110608</strain>
    </source>
</reference>
<dbReference type="Gene3D" id="3.10.350.10">
    <property type="entry name" value="LysM domain"/>
    <property type="match status" value="1"/>
</dbReference>
<dbReference type="PANTHER" id="PTHR34700:SF4">
    <property type="entry name" value="PHAGE-LIKE ELEMENT PBSX PROTEIN XKDP"/>
    <property type="match status" value="1"/>
</dbReference>
<feature type="domain" description="LysM" evidence="1">
    <location>
        <begin position="166"/>
        <end position="215"/>
    </location>
</feature>
<dbReference type="Proteomes" id="UP000094067">
    <property type="component" value="Unassembled WGS sequence"/>
</dbReference>
<dbReference type="SUPFAM" id="SSF54106">
    <property type="entry name" value="LysM domain"/>
    <property type="match status" value="1"/>
</dbReference>
<name>A0A1E3A4B0_9FIRM</name>
<dbReference type="SMART" id="SM00257">
    <property type="entry name" value="LysM"/>
    <property type="match status" value="1"/>
</dbReference>
<accession>A0A1E3A4B0</accession>
<dbReference type="InterPro" id="IPR052196">
    <property type="entry name" value="Bact_Kbp"/>
</dbReference>
<dbReference type="AlphaFoldDB" id="A0A1E3A4B0"/>
<organism evidence="2 3">
    <name type="scientific">Eisenbergiella tayi</name>
    <dbReference type="NCBI Taxonomy" id="1432052"/>
    <lineage>
        <taxon>Bacteria</taxon>
        <taxon>Bacillati</taxon>
        <taxon>Bacillota</taxon>
        <taxon>Clostridia</taxon>
        <taxon>Lachnospirales</taxon>
        <taxon>Lachnospiraceae</taxon>
        <taxon>Eisenbergiella</taxon>
    </lineage>
</organism>
<evidence type="ECO:0000313" key="2">
    <source>
        <dbReference type="EMBL" id="ODM03221.1"/>
    </source>
</evidence>
<dbReference type="PANTHER" id="PTHR34700">
    <property type="entry name" value="POTASSIUM BINDING PROTEIN KBP"/>
    <property type="match status" value="1"/>
</dbReference>